<dbReference type="Gene3D" id="3.90.120.30">
    <property type="match status" value="1"/>
</dbReference>
<dbReference type="STRING" id="1122934.SAMN02745691_02422"/>
<keyword evidence="9" id="KW-1185">Reference proteome</keyword>
<dbReference type="Proteomes" id="UP000184342">
    <property type="component" value="Unassembled WGS sequence"/>
</dbReference>
<evidence type="ECO:0000256" key="3">
    <source>
        <dbReference type="ARBA" id="ARBA00022691"/>
    </source>
</evidence>
<dbReference type="NCBIfam" id="TIGR00675">
    <property type="entry name" value="dcm"/>
    <property type="match status" value="1"/>
</dbReference>
<dbReference type="PANTHER" id="PTHR46098:SF1">
    <property type="entry name" value="TRNA (CYTOSINE(38)-C(5))-METHYLTRANSFERASE"/>
    <property type="match status" value="1"/>
</dbReference>
<dbReference type="PRINTS" id="PR00105">
    <property type="entry name" value="C5METTRFRASE"/>
</dbReference>
<dbReference type="Pfam" id="PF00145">
    <property type="entry name" value="DNA_methylase"/>
    <property type="match status" value="1"/>
</dbReference>
<evidence type="ECO:0000256" key="4">
    <source>
        <dbReference type="ARBA" id="ARBA00022747"/>
    </source>
</evidence>
<dbReference type="EMBL" id="FQYT01000040">
    <property type="protein sequence ID" value="SHJ72363.1"/>
    <property type="molecule type" value="Genomic_DNA"/>
</dbReference>
<dbReference type="InterPro" id="IPR031303">
    <property type="entry name" value="C5_meth_CS"/>
</dbReference>
<dbReference type="RefSeq" id="WP_073994649.1">
    <property type="nucleotide sequence ID" value="NZ_FQYT01000040.1"/>
</dbReference>
<protein>
    <recommendedName>
        <fullName evidence="7">Cytosine-specific methyltransferase</fullName>
        <ecNumber evidence="7">2.1.1.37</ecNumber>
    </recommendedName>
</protein>
<dbReference type="InterPro" id="IPR001525">
    <property type="entry name" value="C5_MeTfrase"/>
</dbReference>
<proteinExistence type="inferred from homology"/>
<keyword evidence="1 5" id="KW-0489">Methyltransferase</keyword>
<evidence type="ECO:0000256" key="2">
    <source>
        <dbReference type="ARBA" id="ARBA00022679"/>
    </source>
</evidence>
<dbReference type="EC" id="2.1.1.37" evidence="7"/>
<dbReference type="InterPro" id="IPR018117">
    <property type="entry name" value="C5_DNA_meth_AS"/>
</dbReference>
<accession>A0A1M6LMF9</accession>
<dbReference type="PROSITE" id="PS51679">
    <property type="entry name" value="SAM_MT_C5"/>
    <property type="match status" value="1"/>
</dbReference>
<dbReference type="PANTHER" id="PTHR46098">
    <property type="entry name" value="TRNA (CYTOSINE(38)-C(5))-METHYLTRANSFERASE"/>
    <property type="match status" value="1"/>
</dbReference>
<evidence type="ECO:0000256" key="6">
    <source>
        <dbReference type="RuleBase" id="RU000416"/>
    </source>
</evidence>
<name>A0A1M6LMF9_9FIRM</name>
<dbReference type="GO" id="GO:0032259">
    <property type="term" value="P:methylation"/>
    <property type="evidence" value="ECO:0007669"/>
    <property type="project" value="UniProtKB-KW"/>
</dbReference>
<dbReference type="InterPro" id="IPR050750">
    <property type="entry name" value="C5-MTase"/>
</dbReference>
<dbReference type="Gene3D" id="3.40.50.150">
    <property type="entry name" value="Vaccinia Virus protein VP39"/>
    <property type="match status" value="1"/>
</dbReference>
<dbReference type="GO" id="GO:0009307">
    <property type="term" value="P:DNA restriction-modification system"/>
    <property type="evidence" value="ECO:0007669"/>
    <property type="project" value="UniProtKB-KW"/>
</dbReference>
<evidence type="ECO:0000313" key="8">
    <source>
        <dbReference type="EMBL" id="SHJ72363.1"/>
    </source>
</evidence>
<keyword evidence="4" id="KW-0680">Restriction system</keyword>
<feature type="active site" evidence="5">
    <location>
        <position position="83"/>
    </location>
</feature>
<keyword evidence="2 5" id="KW-0808">Transferase</keyword>
<reference evidence="8 9" key="1">
    <citation type="submission" date="2016-11" db="EMBL/GenBank/DDBJ databases">
        <authorList>
            <person name="Jaros S."/>
            <person name="Januszkiewicz K."/>
            <person name="Wedrychowicz H."/>
        </authorList>
    </citation>
    <scope>NUCLEOTIDE SEQUENCE [LARGE SCALE GENOMIC DNA]</scope>
    <source>
        <strain evidence="8 9">DSM 15970</strain>
    </source>
</reference>
<gene>
    <name evidence="8" type="ORF">SAMN02745691_02422</name>
</gene>
<dbReference type="PROSITE" id="PS00095">
    <property type="entry name" value="C5_MTASE_2"/>
    <property type="match status" value="1"/>
</dbReference>
<dbReference type="InterPro" id="IPR029063">
    <property type="entry name" value="SAM-dependent_MTases_sf"/>
</dbReference>
<dbReference type="OrthoDB" id="9813719at2"/>
<evidence type="ECO:0000256" key="5">
    <source>
        <dbReference type="PROSITE-ProRule" id="PRU01016"/>
    </source>
</evidence>
<dbReference type="AlphaFoldDB" id="A0A1M6LMF9"/>
<keyword evidence="3 5" id="KW-0949">S-adenosyl-L-methionine</keyword>
<evidence type="ECO:0000256" key="7">
    <source>
        <dbReference type="RuleBase" id="RU000417"/>
    </source>
</evidence>
<dbReference type="PROSITE" id="PS00094">
    <property type="entry name" value="C5_MTASE_1"/>
    <property type="match status" value="1"/>
</dbReference>
<dbReference type="SUPFAM" id="SSF53335">
    <property type="entry name" value="S-adenosyl-L-methionine-dependent methyltransferases"/>
    <property type="match status" value="1"/>
</dbReference>
<dbReference type="GO" id="GO:0003886">
    <property type="term" value="F:DNA (cytosine-5-)-methyltransferase activity"/>
    <property type="evidence" value="ECO:0007669"/>
    <property type="project" value="UniProtKB-EC"/>
</dbReference>
<evidence type="ECO:0000256" key="1">
    <source>
        <dbReference type="ARBA" id="ARBA00022603"/>
    </source>
</evidence>
<evidence type="ECO:0000313" key="9">
    <source>
        <dbReference type="Proteomes" id="UP000184342"/>
    </source>
</evidence>
<sequence length="415" mass="47391">MIDKTICELFAGVGGFRLGLEHSSKEWNTVWANQWEPGKKSQHAFDCYCHHFGRNENHVNEDISSVDKSIIPDHSLLVGGFPCQDYSVARTGAKGISGVKGVLWWEIRDILETKRPKFVLLENVDRLLKSPSTQRGRDFGIILACFHQLGYSVEWRVINAAEYGFAQRRRRTFIFAYQNDTSYGQRRSVSTPQCIINTNGFFAKTFPIEATDSFRISALEYTELADISDRFKFDFENAGYMTDGNITTSSVVPIQEKPITIRQIIDSNADKKFYLGDNLEKWTYLKGSKKIERTSKTGHTYTFSEGPIAFPDPIDKPARTMLTSESSLNRSTHVILDPNTNKLRLITPLEAERIQGFEDNWTDTGMPEKFRYFCMGNALVVGVVERMGHTLNKIFAKEVHIEYINDNTDEKREAI</sequence>
<organism evidence="8 9">
    <name type="scientific">Parasporobacterium paucivorans DSM 15970</name>
    <dbReference type="NCBI Taxonomy" id="1122934"/>
    <lineage>
        <taxon>Bacteria</taxon>
        <taxon>Bacillati</taxon>
        <taxon>Bacillota</taxon>
        <taxon>Clostridia</taxon>
        <taxon>Lachnospirales</taxon>
        <taxon>Lachnospiraceae</taxon>
        <taxon>Parasporobacterium</taxon>
    </lineage>
</organism>
<comment type="similarity">
    <text evidence="5 6">Belongs to the class I-like SAM-binding methyltransferase superfamily. C5-methyltransferase family.</text>
</comment>
<comment type="catalytic activity">
    <reaction evidence="7">
        <text>a 2'-deoxycytidine in DNA + S-adenosyl-L-methionine = a 5-methyl-2'-deoxycytidine in DNA + S-adenosyl-L-homocysteine + H(+)</text>
        <dbReference type="Rhea" id="RHEA:13681"/>
        <dbReference type="Rhea" id="RHEA-COMP:11369"/>
        <dbReference type="Rhea" id="RHEA-COMP:11370"/>
        <dbReference type="ChEBI" id="CHEBI:15378"/>
        <dbReference type="ChEBI" id="CHEBI:57856"/>
        <dbReference type="ChEBI" id="CHEBI:59789"/>
        <dbReference type="ChEBI" id="CHEBI:85452"/>
        <dbReference type="ChEBI" id="CHEBI:85454"/>
        <dbReference type="EC" id="2.1.1.37"/>
    </reaction>
</comment>